<accession>A0A1N7MII4</accession>
<dbReference type="InterPro" id="IPR050482">
    <property type="entry name" value="Sensor_HK_TwoCompSys"/>
</dbReference>
<dbReference type="PANTHER" id="PTHR24421:SF59">
    <property type="entry name" value="OXYGEN SENSOR HISTIDINE KINASE NREB"/>
    <property type="match status" value="1"/>
</dbReference>
<organism evidence="7 8">
    <name type="scientific">Thalassolituus maritimus</name>
    <dbReference type="NCBI Taxonomy" id="484498"/>
    <lineage>
        <taxon>Bacteria</taxon>
        <taxon>Pseudomonadati</taxon>
        <taxon>Pseudomonadota</taxon>
        <taxon>Gammaproteobacteria</taxon>
        <taxon>Oceanospirillales</taxon>
        <taxon>Oceanospirillaceae</taxon>
        <taxon>Thalassolituus</taxon>
    </lineage>
</organism>
<feature type="domain" description="Signal transduction histidine kinase subgroup 3 dimerisation and phosphoacceptor" evidence="6">
    <location>
        <begin position="206"/>
        <end position="271"/>
    </location>
</feature>
<keyword evidence="4" id="KW-0812">Transmembrane</keyword>
<gene>
    <name evidence="7" type="ORF">SAMN05421686_105207</name>
</gene>
<keyword evidence="4" id="KW-1133">Transmembrane helix</keyword>
<feature type="transmembrane region" description="Helical" evidence="4">
    <location>
        <begin position="116"/>
        <end position="144"/>
    </location>
</feature>
<keyword evidence="8" id="KW-1185">Reference proteome</keyword>
<feature type="transmembrane region" description="Helical" evidence="4">
    <location>
        <begin position="85"/>
        <end position="104"/>
    </location>
</feature>
<evidence type="ECO:0000259" key="5">
    <source>
        <dbReference type="Pfam" id="PF02518"/>
    </source>
</evidence>
<dbReference type="Proteomes" id="UP000185639">
    <property type="component" value="Unassembled WGS sequence"/>
</dbReference>
<dbReference type="InterPro" id="IPR036890">
    <property type="entry name" value="HATPase_C_sf"/>
</dbReference>
<evidence type="ECO:0000259" key="6">
    <source>
        <dbReference type="Pfam" id="PF07730"/>
    </source>
</evidence>
<dbReference type="InterPro" id="IPR003594">
    <property type="entry name" value="HATPase_dom"/>
</dbReference>
<keyword evidence="4" id="KW-0472">Membrane</keyword>
<dbReference type="Gene3D" id="1.20.5.1930">
    <property type="match status" value="1"/>
</dbReference>
<evidence type="ECO:0000313" key="8">
    <source>
        <dbReference type="Proteomes" id="UP000185639"/>
    </source>
</evidence>
<evidence type="ECO:0000313" key="7">
    <source>
        <dbReference type="EMBL" id="SIS85882.1"/>
    </source>
</evidence>
<keyword evidence="2 7" id="KW-0418">Kinase</keyword>
<dbReference type="InterPro" id="IPR011712">
    <property type="entry name" value="Sig_transdc_His_kin_sub3_dim/P"/>
</dbReference>
<protein>
    <submittedName>
        <fullName evidence="7">Signal transduction histidine kinase</fullName>
    </submittedName>
</protein>
<dbReference type="STRING" id="484498.SAMN05421686_105207"/>
<proteinExistence type="predicted"/>
<dbReference type="OrthoDB" id="9797605at2"/>
<dbReference type="RefSeq" id="WP_076515573.1">
    <property type="nucleotide sequence ID" value="NZ_FTOH01000005.1"/>
</dbReference>
<dbReference type="Pfam" id="PF02518">
    <property type="entry name" value="HATPase_c"/>
    <property type="match status" value="1"/>
</dbReference>
<dbReference type="SUPFAM" id="SSF55874">
    <property type="entry name" value="ATPase domain of HSP90 chaperone/DNA topoisomerase II/histidine kinase"/>
    <property type="match status" value="1"/>
</dbReference>
<dbReference type="CDD" id="cd16917">
    <property type="entry name" value="HATPase_UhpB-NarQ-NarX-like"/>
    <property type="match status" value="1"/>
</dbReference>
<dbReference type="PANTHER" id="PTHR24421">
    <property type="entry name" value="NITRATE/NITRITE SENSOR PROTEIN NARX-RELATED"/>
    <property type="match status" value="1"/>
</dbReference>
<dbReference type="Gene3D" id="3.30.565.10">
    <property type="entry name" value="Histidine kinase-like ATPase, C-terminal domain"/>
    <property type="match status" value="1"/>
</dbReference>
<evidence type="ECO:0000256" key="2">
    <source>
        <dbReference type="ARBA" id="ARBA00022777"/>
    </source>
</evidence>
<dbReference type="GO" id="GO:0046983">
    <property type="term" value="F:protein dimerization activity"/>
    <property type="evidence" value="ECO:0007669"/>
    <property type="project" value="InterPro"/>
</dbReference>
<evidence type="ECO:0000256" key="3">
    <source>
        <dbReference type="ARBA" id="ARBA00023012"/>
    </source>
</evidence>
<evidence type="ECO:0000256" key="1">
    <source>
        <dbReference type="ARBA" id="ARBA00022679"/>
    </source>
</evidence>
<reference evidence="8" key="1">
    <citation type="submission" date="2017-01" db="EMBL/GenBank/DDBJ databases">
        <authorList>
            <person name="Varghese N."/>
            <person name="Submissions S."/>
        </authorList>
    </citation>
    <scope>NUCLEOTIDE SEQUENCE [LARGE SCALE GENOMIC DNA]</scope>
    <source>
        <strain evidence="8">DSM 24913</strain>
    </source>
</reference>
<dbReference type="AlphaFoldDB" id="A0A1N7MII4"/>
<keyword evidence="3" id="KW-0902">Two-component regulatory system</keyword>
<feature type="transmembrane region" description="Helical" evidence="4">
    <location>
        <begin position="45"/>
        <end position="65"/>
    </location>
</feature>
<dbReference type="Pfam" id="PF07730">
    <property type="entry name" value="HisKA_3"/>
    <property type="match status" value="1"/>
</dbReference>
<feature type="domain" description="Histidine kinase/HSP90-like ATPase" evidence="5">
    <location>
        <begin position="310"/>
        <end position="397"/>
    </location>
</feature>
<sequence>MSQLLIQHFSLPLRAALLATLGLTAWAVAFSRIMIDNDLANDEQAYLLFGLALANGIALLINTAAQVGSLIGGGLKWNIRNADPVNWVCLLVAYGSTLAIQAIWQPEILDQLLLSFLIVIHSIHTVRFHFLLSVAVLLSASILYGLQVGGVEGVFVTLYVANQQLVLWGLGLGVLRELIEANNSKLQAKQLRQAQAQLAEVSRREERSQIRYDLHDKLGHKLAAVHMNLQLLEDKIRNIGNGPELQLLQSAQEASADLYSTLNSVVGELQEKIQYDFYDRLMEMTSKLSGLEISVTTMGMCDFSNINLKDDLLCVIQESLTNIMKHSTARAAEINILRSSEGLEITISDRGDQPSEQIREGNGLAGIRVRMARYGGDVHFSSAEDSGFSVALRIPAEAVL</sequence>
<name>A0A1N7MII4_9GAMM</name>
<feature type="transmembrane region" description="Helical" evidence="4">
    <location>
        <begin position="156"/>
        <end position="175"/>
    </location>
</feature>
<evidence type="ECO:0000256" key="4">
    <source>
        <dbReference type="SAM" id="Phobius"/>
    </source>
</evidence>
<dbReference type="GO" id="GO:0016020">
    <property type="term" value="C:membrane"/>
    <property type="evidence" value="ECO:0007669"/>
    <property type="project" value="InterPro"/>
</dbReference>
<dbReference type="EMBL" id="FTOH01000005">
    <property type="protein sequence ID" value="SIS85882.1"/>
    <property type="molecule type" value="Genomic_DNA"/>
</dbReference>
<keyword evidence="1" id="KW-0808">Transferase</keyword>
<dbReference type="GO" id="GO:0000155">
    <property type="term" value="F:phosphorelay sensor kinase activity"/>
    <property type="evidence" value="ECO:0007669"/>
    <property type="project" value="InterPro"/>
</dbReference>
<feature type="transmembrane region" description="Helical" evidence="4">
    <location>
        <begin position="12"/>
        <end position="33"/>
    </location>
</feature>